<dbReference type="GeneID" id="28758473"/>
<dbReference type="Pfam" id="PF00067">
    <property type="entry name" value="p450"/>
    <property type="match status" value="1"/>
</dbReference>
<dbReference type="CDD" id="cd11060">
    <property type="entry name" value="CYP57A1-like"/>
    <property type="match status" value="1"/>
</dbReference>
<keyword evidence="5" id="KW-0560">Oxidoreductase</keyword>
<evidence type="ECO:0000256" key="5">
    <source>
        <dbReference type="ARBA" id="ARBA00023002"/>
    </source>
</evidence>
<reference evidence="10 11" key="1">
    <citation type="submission" date="2016-05" db="EMBL/GenBank/DDBJ databases">
        <title>Comparative analysis of secretome profiles of manganese(II)-oxidizing ascomycete fungi.</title>
        <authorList>
            <consortium name="DOE Joint Genome Institute"/>
            <person name="Zeiner C.A."/>
            <person name="Purvine S.O."/>
            <person name="Zink E.M."/>
            <person name="Wu S."/>
            <person name="Pasa-Tolic L."/>
            <person name="Chaput D.L."/>
            <person name="Haridas S."/>
            <person name="Grigoriev I.V."/>
            <person name="Santelli C.M."/>
            <person name="Hansel C.M."/>
        </authorList>
    </citation>
    <scope>NUCLEOTIDE SEQUENCE [LARGE SCALE GENOMIC DNA]</scope>
    <source>
        <strain evidence="10 11">AP3s5-JAC2a</strain>
    </source>
</reference>
<dbReference type="GO" id="GO:0016705">
    <property type="term" value="F:oxidoreductase activity, acting on paired donors, with incorporation or reduction of molecular oxygen"/>
    <property type="evidence" value="ECO:0007669"/>
    <property type="project" value="InterPro"/>
</dbReference>
<evidence type="ECO:0000256" key="2">
    <source>
        <dbReference type="ARBA" id="ARBA00010617"/>
    </source>
</evidence>
<dbReference type="InterPro" id="IPR050121">
    <property type="entry name" value="Cytochrome_P450_monoxygenase"/>
</dbReference>
<dbReference type="OrthoDB" id="3934656at2759"/>
<keyword evidence="9" id="KW-0812">Transmembrane</keyword>
<keyword evidence="4 8" id="KW-0479">Metal-binding</keyword>
<evidence type="ECO:0000313" key="11">
    <source>
        <dbReference type="Proteomes" id="UP000077069"/>
    </source>
</evidence>
<feature type="binding site" description="axial binding residue" evidence="8">
    <location>
        <position position="449"/>
    </location>
    <ligand>
        <name>heme</name>
        <dbReference type="ChEBI" id="CHEBI:30413"/>
    </ligand>
    <ligandPart>
        <name>Fe</name>
        <dbReference type="ChEBI" id="CHEBI:18248"/>
    </ligandPart>
</feature>
<feature type="transmembrane region" description="Helical" evidence="9">
    <location>
        <begin position="12"/>
        <end position="32"/>
    </location>
</feature>
<dbReference type="AlphaFoldDB" id="A0A177BXQ1"/>
<dbReference type="InterPro" id="IPR001128">
    <property type="entry name" value="Cyt_P450"/>
</dbReference>
<keyword evidence="9" id="KW-0472">Membrane</keyword>
<dbReference type="PRINTS" id="PR00463">
    <property type="entry name" value="EP450I"/>
</dbReference>
<evidence type="ECO:0000256" key="7">
    <source>
        <dbReference type="ARBA" id="ARBA00023033"/>
    </source>
</evidence>
<evidence type="ECO:0000256" key="8">
    <source>
        <dbReference type="PIRSR" id="PIRSR602401-1"/>
    </source>
</evidence>
<dbReference type="InterPro" id="IPR036396">
    <property type="entry name" value="Cyt_P450_sf"/>
</dbReference>
<dbReference type="RefSeq" id="XP_018030271.1">
    <property type="nucleotide sequence ID" value="XM_018174987.1"/>
</dbReference>
<evidence type="ECO:0000256" key="9">
    <source>
        <dbReference type="SAM" id="Phobius"/>
    </source>
</evidence>
<dbReference type="EMBL" id="KV441560">
    <property type="protein sequence ID" value="OAF99905.1"/>
    <property type="molecule type" value="Genomic_DNA"/>
</dbReference>
<comment type="similarity">
    <text evidence="2">Belongs to the cytochrome P450 family.</text>
</comment>
<evidence type="ECO:0000256" key="4">
    <source>
        <dbReference type="ARBA" id="ARBA00022723"/>
    </source>
</evidence>
<accession>A0A177BXQ1</accession>
<dbReference type="InterPro" id="IPR002401">
    <property type="entry name" value="Cyt_P450_E_grp-I"/>
</dbReference>
<protein>
    <submittedName>
        <fullName evidence="10">BcABA1, cytochrome P450 monooxygenase</fullName>
    </submittedName>
</protein>
<organism evidence="10 11">
    <name type="scientific">Paraphaeosphaeria sporulosa</name>
    <dbReference type="NCBI Taxonomy" id="1460663"/>
    <lineage>
        <taxon>Eukaryota</taxon>
        <taxon>Fungi</taxon>
        <taxon>Dikarya</taxon>
        <taxon>Ascomycota</taxon>
        <taxon>Pezizomycotina</taxon>
        <taxon>Dothideomycetes</taxon>
        <taxon>Pleosporomycetidae</taxon>
        <taxon>Pleosporales</taxon>
        <taxon>Massarineae</taxon>
        <taxon>Didymosphaeriaceae</taxon>
        <taxon>Paraphaeosphaeria</taxon>
    </lineage>
</organism>
<dbReference type="Proteomes" id="UP000077069">
    <property type="component" value="Unassembled WGS sequence"/>
</dbReference>
<comment type="cofactor">
    <cofactor evidence="1 8">
        <name>heme</name>
        <dbReference type="ChEBI" id="CHEBI:30413"/>
    </cofactor>
</comment>
<dbReference type="Gene3D" id="1.10.630.10">
    <property type="entry name" value="Cytochrome P450"/>
    <property type="match status" value="1"/>
</dbReference>
<dbReference type="GO" id="GO:0020037">
    <property type="term" value="F:heme binding"/>
    <property type="evidence" value="ECO:0007669"/>
    <property type="project" value="InterPro"/>
</dbReference>
<keyword evidence="11" id="KW-1185">Reference proteome</keyword>
<proteinExistence type="inferred from homology"/>
<dbReference type="SUPFAM" id="SSF48264">
    <property type="entry name" value="Cytochrome P450"/>
    <property type="match status" value="1"/>
</dbReference>
<name>A0A177BXQ1_9PLEO</name>
<gene>
    <name evidence="10" type="ORF">CC84DRAFT_1102864</name>
</gene>
<dbReference type="STRING" id="1460663.A0A177BXQ1"/>
<sequence>MLAEDFSLVRLWPFVAGAALVWYSILTFTSWYRLRHIPGPTLASFSYLWLARVAASGKQYQKYRGLNQKYGPLVRVGPNELTTDDPEVLRMISGARSSYGKDDWYLGSQLNPYVKTMFTTMDPGAHDRMRAQTAGAYSGREATNLEKGVDEQVQILLSTIRDRYISEPGEKKTKFLDFSELSSFFTIDVITNAGFGRPFGYLPAEKDLYGFLESIRDYLPTMAMAVDVPFIRNILFSPTFLKVFGPKTHHQKGMGRLMHIAANRVKEHLAAAGKDSENTMLSSFFKHGYSQEQCEAECIFMIFAGSDTTASVMRTTMLYLISTPHVYQKFKSEVAAAVRAGVSSPITVEQARAIPYLQALIYEGLRMRSPAPGLYPKTVPPEGDIIHGKLIPGGTAIGMNTSSVLCSKTLFGEDTDVFRPERFLEVDEPKRVEMERNVELIFGYGRWMCAGKPIAFMELNKVFFELMRHFDWQLVNPASPWHSVSYSVWIEQNMWVRVFEASPTE</sequence>
<keyword evidence="9" id="KW-1133">Transmembrane helix</keyword>
<keyword evidence="7 10" id="KW-0503">Monooxygenase</keyword>
<dbReference type="PANTHER" id="PTHR24305">
    <property type="entry name" value="CYTOCHROME P450"/>
    <property type="match status" value="1"/>
</dbReference>
<dbReference type="GO" id="GO:0005506">
    <property type="term" value="F:iron ion binding"/>
    <property type="evidence" value="ECO:0007669"/>
    <property type="project" value="InterPro"/>
</dbReference>
<keyword evidence="6 8" id="KW-0408">Iron</keyword>
<keyword evidence="3 8" id="KW-0349">Heme</keyword>
<evidence type="ECO:0000256" key="3">
    <source>
        <dbReference type="ARBA" id="ARBA00022617"/>
    </source>
</evidence>
<evidence type="ECO:0000313" key="10">
    <source>
        <dbReference type="EMBL" id="OAF99905.1"/>
    </source>
</evidence>
<dbReference type="PRINTS" id="PR00385">
    <property type="entry name" value="P450"/>
</dbReference>
<evidence type="ECO:0000256" key="6">
    <source>
        <dbReference type="ARBA" id="ARBA00023004"/>
    </source>
</evidence>
<evidence type="ECO:0000256" key="1">
    <source>
        <dbReference type="ARBA" id="ARBA00001971"/>
    </source>
</evidence>
<dbReference type="GO" id="GO:0004497">
    <property type="term" value="F:monooxygenase activity"/>
    <property type="evidence" value="ECO:0007669"/>
    <property type="project" value="UniProtKB-KW"/>
</dbReference>
<dbReference type="PANTHER" id="PTHR24305:SF77">
    <property type="entry name" value="CYTOCHROME P450 MONOOXYGENASE"/>
    <property type="match status" value="1"/>
</dbReference>
<dbReference type="InParanoid" id="A0A177BXQ1"/>